<feature type="region of interest" description="Disordered" evidence="6">
    <location>
        <begin position="1"/>
        <end position="22"/>
    </location>
</feature>
<proteinExistence type="predicted"/>
<evidence type="ECO:0000256" key="6">
    <source>
        <dbReference type="SAM" id="MobiDB-lite"/>
    </source>
</evidence>
<keyword evidence="7" id="KW-0812">Transmembrane</keyword>
<feature type="domain" description="GRF-type" evidence="8">
    <location>
        <begin position="35"/>
        <end position="86"/>
    </location>
</feature>
<keyword evidence="7" id="KW-1133">Transmembrane helix</keyword>
<evidence type="ECO:0000256" key="4">
    <source>
        <dbReference type="PROSITE-ProRule" id="PRU01343"/>
    </source>
</evidence>
<dbReference type="PROSITE" id="PS51999">
    <property type="entry name" value="ZF_GRF"/>
    <property type="match status" value="1"/>
</dbReference>
<protein>
    <recommendedName>
        <fullName evidence="8">GRF-type domain-containing protein</fullName>
    </recommendedName>
</protein>
<keyword evidence="1" id="KW-0479">Metal-binding</keyword>
<sequence>MRSNAVPGGDLALSSSASASRRSWSRYGAVPMTRCPACPRTAPLKRLVTTTDKNDNLGREFGKCESKPEQGNKLKQCAHFEWLDEYIERIQLEGASGELDLPLEAEKFGSGPSGSGALGSGAVPGFGNSIGATVGDARVTAELKKLNKQMKKLIELKKQGNSMAGLFYVCVIALAFVYVMIISR</sequence>
<organism evidence="9">
    <name type="scientific">Aegilops tauschii</name>
    <name type="common">Tausch's goatgrass</name>
    <name type="synonym">Aegilops squarrosa</name>
    <dbReference type="NCBI Taxonomy" id="37682"/>
    <lineage>
        <taxon>Eukaryota</taxon>
        <taxon>Viridiplantae</taxon>
        <taxon>Streptophyta</taxon>
        <taxon>Embryophyta</taxon>
        <taxon>Tracheophyta</taxon>
        <taxon>Spermatophyta</taxon>
        <taxon>Magnoliopsida</taxon>
        <taxon>Liliopsida</taxon>
        <taxon>Poales</taxon>
        <taxon>Poaceae</taxon>
        <taxon>BOP clade</taxon>
        <taxon>Pooideae</taxon>
        <taxon>Triticodae</taxon>
        <taxon>Triticeae</taxon>
        <taxon>Triticinae</taxon>
        <taxon>Aegilops</taxon>
    </lineage>
</organism>
<evidence type="ECO:0000256" key="7">
    <source>
        <dbReference type="SAM" id="Phobius"/>
    </source>
</evidence>
<dbReference type="GO" id="GO:0008270">
    <property type="term" value="F:zinc ion binding"/>
    <property type="evidence" value="ECO:0007669"/>
    <property type="project" value="UniProtKB-KW"/>
</dbReference>
<evidence type="ECO:0000256" key="5">
    <source>
        <dbReference type="SAM" id="Coils"/>
    </source>
</evidence>
<feature type="compositionally biased region" description="Low complexity" evidence="6">
    <location>
        <begin position="11"/>
        <end position="22"/>
    </location>
</feature>
<dbReference type="AlphaFoldDB" id="M8AWM3"/>
<evidence type="ECO:0000259" key="8">
    <source>
        <dbReference type="PROSITE" id="PS51999"/>
    </source>
</evidence>
<evidence type="ECO:0000313" key="9">
    <source>
        <dbReference type="EnsemblPlants" id="EMT05814"/>
    </source>
</evidence>
<feature type="coiled-coil region" evidence="5">
    <location>
        <begin position="136"/>
        <end position="163"/>
    </location>
</feature>
<reference evidence="9" key="1">
    <citation type="submission" date="2015-06" db="UniProtKB">
        <authorList>
            <consortium name="EnsemblPlants"/>
        </authorList>
    </citation>
    <scope>IDENTIFICATION</scope>
</reference>
<feature type="transmembrane region" description="Helical" evidence="7">
    <location>
        <begin position="160"/>
        <end position="181"/>
    </location>
</feature>
<keyword evidence="2 4" id="KW-0863">Zinc-finger</keyword>
<keyword evidence="3" id="KW-0862">Zinc</keyword>
<evidence type="ECO:0000256" key="1">
    <source>
        <dbReference type="ARBA" id="ARBA00022723"/>
    </source>
</evidence>
<keyword evidence="5" id="KW-0175">Coiled coil</keyword>
<dbReference type="EnsemblPlants" id="EMT05814">
    <property type="protein sequence ID" value="EMT05814"/>
    <property type="gene ID" value="F775_00838"/>
</dbReference>
<evidence type="ECO:0000256" key="2">
    <source>
        <dbReference type="ARBA" id="ARBA00022771"/>
    </source>
</evidence>
<keyword evidence="7" id="KW-0472">Membrane</keyword>
<name>M8AWM3_AEGTA</name>
<accession>M8AWM3</accession>
<dbReference type="InterPro" id="IPR010666">
    <property type="entry name" value="Znf_GRF"/>
</dbReference>
<dbReference type="PANTHER" id="PTHR48130">
    <property type="entry name" value="OS12G0467600 PROTEIN"/>
    <property type="match status" value="1"/>
</dbReference>
<evidence type="ECO:0000256" key="3">
    <source>
        <dbReference type="ARBA" id="ARBA00022833"/>
    </source>
</evidence>
<dbReference type="PANTHER" id="PTHR48130:SF7">
    <property type="entry name" value="ZINC FINGER GRF-TYPE DOMAIN-CONTAINING PROTEIN"/>
    <property type="match status" value="1"/>
</dbReference>